<dbReference type="OrthoDB" id="306264at2759"/>
<proteinExistence type="predicted"/>
<accession>A0A8S1U4F1</accession>
<keyword evidence="1" id="KW-0175">Coiled coil</keyword>
<evidence type="ECO:0000313" key="3">
    <source>
        <dbReference type="Proteomes" id="UP000683925"/>
    </source>
</evidence>
<feature type="coiled-coil region" evidence="1">
    <location>
        <begin position="269"/>
        <end position="332"/>
    </location>
</feature>
<evidence type="ECO:0000313" key="2">
    <source>
        <dbReference type="EMBL" id="CAD8159474.1"/>
    </source>
</evidence>
<sequence>MAFYLLNQQKISIYTLQNVFSLGYDFRRPFWNLIIKNIQLARKKCKLEIRNFDDDISLSDCNLELLKFIQYFIDTLLRANQEELVVMMQQLLPQQQQEIMGLVQNQINDIGTFQDCGYFEHQTTNTIISLEENLNTKENIIAQQNKQFELMKTEYQSKISDQQNKITQLNELYEQLYDSELFCLQKLNCCDFEEVFNKFEEFLKEIEDSKQIIEDLNQLVQNQQKEIAKVQQKNQTLKSQLLSCPPTARSIEPEQQQIIVKDPKEQMTIEKLNSKIQKMKEEHKDKLEYKQVLYQSELKQLENKLKESEKEAASFKKKMEKFKFELEEYQNMNQYERKLPFESLRHQGVYSSNNSYIVEIDQRFGQSPKSTCFDFFQSQNKSEIDHAISHNNQSLKYTDETNVTKLQLQLTEKSKQITLLEKQLSCYQQSSHSRRNSMAKQFERHQDQQVIQEQLKYYQQQSEQRDREINEMREQQNQNFIDLCKQTIKQNEQIQKLNSIILNNKSSDQMQEITEKHQNDLQALNQYYVDALNNKDEQLHLIISLFYDAIN</sequence>
<comment type="caution">
    <text evidence="2">The sequence shown here is derived from an EMBL/GenBank/DDBJ whole genome shotgun (WGS) entry which is preliminary data.</text>
</comment>
<protein>
    <submittedName>
        <fullName evidence="2">Uncharacterized protein</fullName>
    </submittedName>
</protein>
<gene>
    <name evidence="2" type="ORF">POCTA_138.1.T0370007</name>
</gene>
<dbReference type="AlphaFoldDB" id="A0A8S1U4F1"/>
<reference evidence="2" key="1">
    <citation type="submission" date="2021-01" db="EMBL/GenBank/DDBJ databases">
        <authorList>
            <consortium name="Genoscope - CEA"/>
            <person name="William W."/>
        </authorList>
    </citation>
    <scope>NUCLEOTIDE SEQUENCE</scope>
</reference>
<dbReference type="OMA" id="FELEEYQ"/>
<name>A0A8S1U4F1_PAROT</name>
<dbReference type="EMBL" id="CAJJDP010000037">
    <property type="protein sequence ID" value="CAD8159474.1"/>
    <property type="molecule type" value="Genomic_DNA"/>
</dbReference>
<feature type="coiled-coil region" evidence="1">
    <location>
        <begin position="127"/>
        <end position="240"/>
    </location>
</feature>
<organism evidence="2 3">
    <name type="scientific">Paramecium octaurelia</name>
    <dbReference type="NCBI Taxonomy" id="43137"/>
    <lineage>
        <taxon>Eukaryota</taxon>
        <taxon>Sar</taxon>
        <taxon>Alveolata</taxon>
        <taxon>Ciliophora</taxon>
        <taxon>Intramacronucleata</taxon>
        <taxon>Oligohymenophorea</taxon>
        <taxon>Peniculida</taxon>
        <taxon>Parameciidae</taxon>
        <taxon>Paramecium</taxon>
    </lineage>
</organism>
<keyword evidence="3" id="KW-1185">Reference proteome</keyword>
<dbReference type="Proteomes" id="UP000683925">
    <property type="component" value="Unassembled WGS sequence"/>
</dbReference>
<evidence type="ECO:0000256" key="1">
    <source>
        <dbReference type="SAM" id="Coils"/>
    </source>
</evidence>